<dbReference type="PANTHER" id="PTHR23310">
    <property type="entry name" value="ACYL-COA-BINDING PROTEIN, ACBP"/>
    <property type="match status" value="1"/>
</dbReference>
<dbReference type="GO" id="GO:0006631">
    <property type="term" value="P:fatty acid metabolic process"/>
    <property type="evidence" value="ECO:0007669"/>
    <property type="project" value="TreeGrafter"/>
</dbReference>
<feature type="region of interest" description="Disordered" evidence="3">
    <location>
        <begin position="767"/>
        <end position="796"/>
    </location>
</feature>
<evidence type="ECO:0000313" key="5">
    <source>
        <dbReference type="EMBL" id="CUG93911.1"/>
    </source>
</evidence>
<feature type="non-terminal residue" evidence="5">
    <location>
        <position position="867"/>
    </location>
</feature>
<dbReference type="EMBL" id="CYKH01002206">
    <property type="protein sequence ID" value="CUG93911.1"/>
    <property type="molecule type" value="Genomic_DNA"/>
</dbReference>
<feature type="region of interest" description="Disordered" evidence="3">
    <location>
        <begin position="678"/>
        <end position="698"/>
    </location>
</feature>
<keyword evidence="6" id="KW-1185">Reference proteome</keyword>
<dbReference type="SUPFAM" id="SSF47027">
    <property type="entry name" value="Acyl-CoA binding protein"/>
    <property type="match status" value="1"/>
</dbReference>
<feature type="region of interest" description="Disordered" evidence="3">
    <location>
        <begin position="274"/>
        <end position="300"/>
    </location>
</feature>
<protein>
    <recommendedName>
        <fullName evidence="4">ACB domain-containing protein</fullName>
    </recommendedName>
</protein>
<evidence type="ECO:0000313" key="6">
    <source>
        <dbReference type="Proteomes" id="UP000051952"/>
    </source>
</evidence>
<keyword evidence="2" id="KW-0446">Lipid-binding</keyword>
<feature type="compositionally biased region" description="Acidic residues" evidence="3">
    <location>
        <begin position="774"/>
        <end position="793"/>
    </location>
</feature>
<dbReference type="InterPro" id="IPR014352">
    <property type="entry name" value="FERM/acyl-CoA-bd_prot_sf"/>
</dbReference>
<dbReference type="Gene3D" id="1.20.80.10">
    <property type="match status" value="1"/>
</dbReference>
<name>A0A0S4JUK1_BODSA</name>
<reference evidence="6" key="1">
    <citation type="submission" date="2015-09" db="EMBL/GenBank/DDBJ databases">
        <authorList>
            <consortium name="Pathogen Informatics"/>
        </authorList>
    </citation>
    <scope>NUCLEOTIDE SEQUENCE [LARGE SCALE GENOMIC DNA]</scope>
    <source>
        <strain evidence="6">Lake Konstanz</strain>
    </source>
</reference>
<dbReference type="AlphaFoldDB" id="A0A0S4JUK1"/>
<dbReference type="VEuPathDB" id="TriTrypDB:BSAL_45550"/>
<organism evidence="5 6">
    <name type="scientific">Bodo saltans</name>
    <name type="common">Flagellated protozoan</name>
    <dbReference type="NCBI Taxonomy" id="75058"/>
    <lineage>
        <taxon>Eukaryota</taxon>
        <taxon>Discoba</taxon>
        <taxon>Euglenozoa</taxon>
        <taxon>Kinetoplastea</taxon>
        <taxon>Metakinetoplastina</taxon>
        <taxon>Eubodonida</taxon>
        <taxon>Bodonidae</taxon>
        <taxon>Bodo</taxon>
    </lineage>
</organism>
<evidence type="ECO:0000256" key="1">
    <source>
        <dbReference type="ARBA" id="ARBA00005567"/>
    </source>
</evidence>
<proteinExistence type="inferred from homology"/>
<feature type="domain" description="ACB" evidence="4">
    <location>
        <begin position="799"/>
        <end position="867"/>
    </location>
</feature>
<evidence type="ECO:0000256" key="3">
    <source>
        <dbReference type="SAM" id="MobiDB-lite"/>
    </source>
</evidence>
<gene>
    <name evidence="5" type="ORF">BSAL_45550</name>
</gene>
<dbReference type="InterPro" id="IPR035984">
    <property type="entry name" value="Acyl-CoA-binding_sf"/>
</dbReference>
<dbReference type="PRINTS" id="PR00689">
    <property type="entry name" value="ACOABINDINGP"/>
</dbReference>
<evidence type="ECO:0000256" key="2">
    <source>
        <dbReference type="ARBA" id="ARBA00023121"/>
    </source>
</evidence>
<dbReference type="PROSITE" id="PS51228">
    <property type="entry name" value="ACB_2"/>
    <property type="match status" value="1"/>
</dbReference>
<dbReference type="InterPro" id="IPR000582">
    <property type="entry name" value="Acyl-CoA-binding_protein"/>
</dbReference>
<dbReference type="PANTHER" id="PTHR23310:SF62">
    <property type="entry name" value="ACYL-COA BINDING PROTEIN 1, ISOFORM A"/>
    <property type="match status" value="1"/>
</dbReference>
<comment type="similarity">
    <text evidence="1">Belongs to the ACBP family.</text>
</comment>
<evidence type="ECO:0000259" key="4">
    <source>
        <dbReference type="PROSITE" id="PS51228"/>
    </source>
</evidence>
<dbReference type="GO" id="GO:0000062">
    <property type="term" value="F:fatty-acyl-CoA binding"/>
    <property type="evidence" value="ECO:0007669"/>
    <property type="project" value="InterPro"/>
</dbReference>
<feature type="compositionally biased region" description="Low complexity" evidence="3">
    <location>
        <begin position="681"/>
        <end position="694"/>
    </location>
</feature>
<feature type="compositionally biased region" description="Low complexity" evidence="3">
    <location>
        <begin position="279"/>
        <end position="296"/>
    </location>
</feature>
<dbReference type="Pfam" id="PF00887">
    <property type="entry name" value="ACBP"/>
    <property type="match status" value="1"/>
</dbReference>
<accession>A0A0S4JUK1</accession>
<dbReference type="Proteomes" id="UP000051952">
    <property type="component" value="Unassembled WGS sequence"/>
</dbReference>
<sequence>MVAVPVAEGWREGPHGTGIRFHWTHGGTPEEFLYALQTKVETLVRDASSHYSNFTSANSSNVDDVLDVAQALYVPIPVAIQSIPLESTLDPLAGAGAAFSDAPPTNTATIVLDPSTDDNADVLEDLWTPIHLAIMAQAEHHLTWMLKFHASYALKLLKELSRRKVDREEMDVTSLVTTVGEDARAILIDEICAEEDDGGSMADALNAKHVACALIPFLKALAKSSHFMTSLSSTSVSGEASLGAAFTGVAPSLQRAGGGQANTASCHQRIMESLHDESLTPTTPTSTARTTVRSTSQPITVVTPASANESFAAATANKTNSPPATSTTSPSLSPANVIVSRHRHQLFVDLDGLYEKPIFFVAFDHEAFNASNRNSGGEQRNHHQLAEYATFRVAAQEAVKICFMHQCFPELPSPVASLRATVTMQKTALTARRGSANGENLMLVQTVSLLVRLRFAPFPPCVKVTRQCRLQGGSLVVNSPMSSLTSPTAVTLLHFRLLRRLISRTSDVAYFKEYVLCVEKELFPNDAVLLSAAGEGNIDPAVACLVLPVCLPAIYAASVEFAVRPDSMTTQIVLEKLTWVLTRTDDSGRRSSLLNWMLTPCNTDADRFNELWVSDTYHHQAKKFKTRCEMLAFVATLFAHGNHVYGKGNHQSSHAGAMTDGALQRRVSLASFAQPGANVLAPPGGANSPGSPSPTGHSIHAQQVQLWVRIWEDFFLMLASKVSVAMMDSSVLMDQLSGSYSKTSSDEKHPVEELVASIKAVLKTLREVSGKGGDDEDDDDDELSGPEDVDDENTNERKIQQRFEKAQHGFEEVAKKQPNDVKLRFYGLFKQATVGDININRPWAMDVPGRAKYDAWMSCKGKTSTEA</sequence>
<dbReference type="OrthoDB" id="346910at2759"/>